<dbReference type="InterPro" id="IPR013022">
    <property type="entry name" value="Xyl_isomerase-like_TIM-brl"/>
</dbReference>
<proteinExistence type="inferred from homology"/>
<dbReference type="InterPro" id="IPR017643">
    <property type="entry name" value="Hydroxypyruvate_isomerase"/>
</dbReference>
<evidence type="ECO:0000256" key="2">
    <source>
        <dbReference type="PIRNR" id="PIRNR006241"/>
    </source>
</evidence>
<keyword evidence="5" id="KW-1185">Reference proteome</keyword>
<accession>A0ABP9RG61</accession>
<evidence type="ECO:0000259" key="3">
    <source>
        <dbReference type="Pfam" id="PF01261"/>
    </source>
</evidence>
<dbReference type="Gene3D" id="3.20.20.150">
    <property type="entry name" value="Divalent-metal-dependent TIM barrel enzymes"/>
    <property type="match status" value="1"/>
</dbReference>
<dbReference type="InterPro" id="IPR036237">
    <property type="entry name" value="Xyl_isomerase-like_sf"/>
</dbReference>
<reference evidence="5" key="1">
    <citation type="journal article" date="2019" name="Int. J. Syst. Evol. Microbiol.">
        <title>The Global Catalogue of Microorganisms (GCM) 10K type strain sequencing project: providing services to taxonomists for standard genome sequencing and annotation.</title>
        <authorList>
            <consortium name="The Broad Institute Genomics Platform"/>
            <consortium name="The Broad Institute Genome Sequencing Center for Infectious Disease"/>
            <person name="Wu L."/>
            <person name="Ma J."/>
        </authorList>
    </citation>
    <scope>NUCLEOTIDE SEQUENCE [LARGE SCALE GENOMIC DNA]</scope>
    <source>
        <strain evidence="5">JCM 18472</strain>
    </source>
</reference>
<dbReference type="EMBL" id="BAABKI010000024">
    <property type="protein sequence ID" value="GAA5176879.1"/>
    <property type="molecule type" value="Genomic_DNA"/>
</dbReference>
<evidence type="ECO:0000313" key="5">
    <source>
        <dbReference type="Proteomes" id="UP001500074"/>
    </source>
</evidence>
<gene>
    <name evidence="4" type="primary">hyi</name>
    <name evidence="4" type="ORF">GCM10023342_23490</name>
</gene>
<name>A0ABP9RG61_9GAMM</name>
<dbReference type="PANTHER" id="PTHR43489:SF13">
    <property type="entry name" value="HYDROXYPYRUVATE ISOMERASE"/>
    <property type="match status" value="1"/>
</dbReference>
<dbReference type="InterPro" id="IPR026040">
    <property type="entry name" value="HyI-like"/>
</dbReference>
<organism evidence="4 5">
    <name type="scientific">Modicisalibacter zincidurans</name>
    <dbReference type="NCBI Taxonomy" id="1178777"/>
    <lineage>
        <taxon>Bacteria</taxon>
        <taxon>Pseudomonadati</taxon>
        <taxon>Pseudomonadota</taxon>
        <taxon>Gammaproteobacteria</taxon>
        <taxon>Oceanospirillales</taxon>
        <taxon>Halomonadaceae</taxon>
        <taxon>Modicisalibacter</taxon>
    </lineage>
</organism>
<dbReference type="NCBIfam" id="NF043033">
    <property type="entry name" value="OxoTetrIsom"/>
    <property type="match status" value="1"/>
</dbReference>
<comment type="similarity">
    <text evidence="2">Belongs to the hyi family.</text>
</comment>
<dbReference type="NCBIfam" id="TIGR03234">
    <property type="entry name" value="OH-pyruv-isom"/>
    <property type="match status" value="1"/>
</dbReference>
<keyword evidence="1 2" id="KW-0413">Isomerase</keyword>
<dbReference type="RefSeq" id="WP_051907555.1">
    <property type="nucleotide sequence ID" value="NZ_BAABKI010000024.1"/>
</dbReference>
<dbReference type="Proteomes" id="UP001500074">
    <property type="component" value="Unassembled WGS sequence"/>
</dbReference>
<dbReference type="Pfam" id="PF01261">
    <property type="entry name" value="AP_endonuc_2"/>
    <property type="match status" value="1"/>
</dbReference>
<comment type="caution">
    <text evidence="4">The sequence shown here is derived from an EMBL/GenBank/DDBJ whole genome shotgun (WGS) entry which is preliminary data.</text>
</comment>
<dbReference type="InterPro" id="IPR053398">
    <property type="entry name" value="HPT_OtnI_isomerases"/>
</dbReference>
<dbReference type="SUPFAM" id="SSF51658">
    <property type="entry name" value="Xylose isomerase-like"/>
    <property type="match status" value="1"/>
</dbReference>
<feature type="domain" description="Xylose isomerase-like TIM barrel" evidence="3">
    <location>
        <begin position="21"/>
        <end position="255"/>
    </location>
</feature>
<dbReference type="PIRSF" id="PIRSF006241">
    <property type="entry name" value="HyI"/>
    <property type="match status" value="1"/>
</dbReference>
<evidence type="ECO:0000313" key="4">
    <source>
        <dbReference type="EMBL" id="GAA5176879.1"/>
    </source>
</evidence>
<dbReference type="GO" id="GO:0016853">
    <property type="term" value="F:isomerase activity"/>
    <property type="evidence" value="ECO:0007669"/>
    <property type="project" value="UniProtKB-KW"/>
</dbReference>
<evidence type="ECO:0000256" key="1">
    <source>
        <dbReference type="ARBA" id="ARBA00023235"/>
    </source>
</evidence>
<sequence>MPKFAANLSMLFTEEDFLDRFKAAAGAGFKGVEYLFPYDYEPGQIKERLEANGLTQVLFNLPAGDWGAGERGIGCHPDRLEEFRAGVDRAIKYAKVLGNTQVNCLAGIKPDGVSDDEARKTLADNLRFAADKLAAEGILLIAEPVNTRDIPGFFLNRTEQALALFDEVGSDNLKLQYDIYHMQIMEGDLAPTLETHLDRIAHVQLADNPGRHEPGTGEINYPFLFAHIDRLGYDGWIGCEYKPKASTTEGLGWLDGALSALRQRIHPY</sequence>
<protein>
    <submittedName>
        <fullName evidence="4">Hydroxypyruvate isomerase</fullName>
    </submittedName>
</protein>
<dbReference type="InterPro" id="IPR050417">
    <property type="entry name" value="Sugar_Epim/Isomerase"/>
</dbReference>
<dbReference type="PANTHER" id="PTHR43489">
    <property type="entry name" value="ISOMERASE"/>
    <property type="match status" value="1"/>
</dbReference>